<accession>A0ABN1W2J9</accession>
<reference evidence="2 3" key="1">
    <citation type="journal article" date="2019" name="Int. J. Syst. Evol. Microbiol.">
        <title>The Global Catalogue of Microorganisms (GCM) 10K type strain sequencing project: providing services to taxonomists for standard genome sequencing and annotation.</title>
        <authorList>
            <consortium name="The Broad Institute Genomics Platform"/>
            <consortium name="The Broad Institute Genome Sequencing Center for Infectious Disease"/>
            <person name="Wu L."/>
            <person name="Ma J."/>
        </authorList>
    </citation>
    <scope>NUCLEOTIDE SEQUENCE [LARGE SCALE GENOMIC DNA]</scope>
    <source>
        <strain evidence="2 3">JCM 13004</strain>
    </source>
</reference>
<dbReference type="GO" id="GO:0032259">
    <property type="term" value="P:methylation"/>
    <property type="evidence" value="ECO:0007669"/>
    <property type="project" value="UniProtKB-KW"/>
</dbReference>
<dbReference type="SUPFAM" id="SSF53335">
    <property type="entry name" value="S-adenosyl-L-methionine-dependent methyltransferases"/>
    <property type="match status" value="1"/>
</dbReference>
<keyword evidence="3" id="KW-1185">Reference proteome</keyword>
<dbReference type="InterPro" id="IPR029063">
    <property type="entry name" value="SAM-dependent_MTases_sf"/>
</dbReference>
<dbReference type="EMBL" id="BAAALF010000030">
    <property type="protein sequence ID" value="GAA1232252.1"/>
    <property type="molecule type" value="Genomic_DNA"/>
</dbReference>
<dbReference type="InterPro" id="IPR006764">
    <property type="entry name" value="SAM_dep_MeTrfase_SAV2177_type"/>
</dbReference>
<evidence type="ECO:0000313" key="2">
    <source>
        <dbReference type="EMBL" id="GAA1232252.1"/>
    </source>
</evidence>
<feature type="region of interest" description="Disordered" evidence="1">
    <location>
        <begin position="1"/>
        <end position="26"/>
    </location>
</feature>
<sequence>MATLQETQQAPPQARQQPTSGATTSGAAEMPAYLHDWAPGAVLDSHRALPARIDHRLLGGKDGFHADRTAAEQLAQAVPGFAQGLPARRRFVERALRYLVQDEQVRDVLILGAGLPSLPYLHEVVQAKSPQARVVYVDDDPLVLSHLRAELTCLPLGRLAVVGGKLSDPQRLLGSSAVGGLLAAGRPVAVVVESVLEFIADGEDPQRLVAELMAGLPQGSWLVFSHATSDFASAMWRMIADIYRSHGIEIFPRPREQVAGFLDRMVLTEPGLVPVDRWRPDAQALPELGDVEVSRYGAVGRLALPGEGGAR</sequence>
<keyword evidence="2" id="KW-0489">Methyltransferase</keyword>
<keyword evidence="2" id="KW-0808">Transferase</keyword>
<evidence type="ECO:0000256" key="1">
    <source>
        <dbReference type="SAM" id="MobiDB-lite"/>
    </source>
</evidence>
<dbReference type="PIRSF" id="PIRSF017393">
    <property type="entry name" value="MTase_SAV2177"/>
    <property type="match status" value="1"/>
</dbReference>
<organism evidence="2 3">
    <name type="scientific">Kitasatospora nipponensis</name>
    <dbReference type="NCBI Taxonomy" id="258049"/>
    <lineage>
        <taxon>Bacteria</taxon>
        <taxon>Bacillati</taxon>
        <taxon>Actinomycetota</taxon>
        <taxon>Actinomycetes</taxon>
        <taxon>Kitasatosporales</taxon>
        <taxon>Streptomycetaceae</taxon>
        <taxon>Kitasatospora</taxon>
    </lineage>
</organism>
<feature type="compositionally biased region" description="Low complexity" evidence="1">
    <location>
        <begin position="8"/>
        <end position="18"/>
    </location>
</feature>
<name>A0ABN1W2J9_9ACTN</name>
<comment type="caution">
    <text evidence="2">The sequence shown here is derived from an EMBL/GenBank/DDBJ whole genome shotgun (WGS) entry which is preliminary data.</text>
</comment>
<gene>
    <name evidence="2" type="ORF">GCM10009665_23130</name>
</gene>
<dbReference type="GO" id="GO:0008168">
    <property type="term" value="F:methyltransferase activity"/>
    <property type="evidence" value="ECO:0007669"/>
    <property type="project" value="UniProtKB-KW"/>
</dbReference>
<evidence type="ECO:0000313" key="3">
    <source>
        <dbReference type="Proteomes" id="UP001500037"/>
    </source>
</evidence>
<proteinExistence type="predicted"/>
<dbReference type="Gene3D" id="3.40.50.150">
    <property type="entry name" value="Vaccinia Virus protein VP39"/>
    <property type="match status" value="1"/>
</dbReference>
<dbReference type="Pfam" id="PF04672">
    <property type="entry name" value="Methyltransf_19"/>
    <property type="match status" value="1"/>
</dbReference>
<dbReference type="Proteomes" id="UP001500037">
    <property type="component" value="Unassembled WGS sequence"/>
</dbReference>
<protein>
    <submittedName>
        <fullName evidence="2">SAM-dependent methyltransferase</fullName>
    </submittedName>
</protein>